<protein>
    <submittedName>
        <fullName evidence="1">Uncharacterized protein</fullName>
    </submittedName>
</protein>
<evidence type="ECO:0000313" key="2">
    <source>
        <dbReference type="Proteomes" id="UP001153076"/>
    </source>
</evidence>
<evidence type="ECO:0000313" key="1">
    <source>
        <dbReference type="EMBL" id="KAJ8421048.1"/>
    </source>
</evidence>
<gene>
    <name evidence="1" type="ORF">Cgig2_012612</name>
</gene>
<proteinExistence type="predicted"/>
<comment type="caution">
    <text evidence="1">The sequence shown here is derived from an EMBL/GenBank/DDBJ whole genome shotgun (WGS) entry which is preliminary data.</text>
</comment>
<sequence>MKFVILLTLAEKELISHDIFFTIRLSYVYFCCKDSFVIEHYCPHSFHQDNPGDMDFFILPSSNIMLRLHQACVGHGTNSHALFPSLCTSLERNFTQDHHISILEGTQGEREAIHLTKMKALMPKLKIVRSEKPLGSPIVAIEGGSPRVQILGIDMASLAALILPIHIQSLVPSTKVAKEVKAPFKSSLAEIWGQMLKFIIDHIVDKHDKLPTKTYAPSSESVSESPPEGAKNIMDIQDAHPSLTKCMVTPSF</sequence>
<accession>A0A9Q1GJ98</accession>
<reference evidence="1" key="1">
    <citation type="submission" date="2022-04" db="EMBL/GenBank/DDBJ databases">
        <title>Carnegiea gigantea Genome sequencing and assembly v2.</title>
        <authorList>
            <person name="Copetti D."/>
            <person name="Sanderson M.J."/>
            <person name="Burquez A."/>
            <person name="Wojciechowski M.F."/>
        </authorList>
    </citation>
    <scope>NUCLEOTIDE SEQUENCE</scope>
    <source>
        <strain evidence="1">SGP5-SGP5p</strain>
        <tissue evidence="1">Aerial part</tissue>
    </source>
</reference>
<dbReference type="Proteomes" id="UP001153076">
    <property type="component" value="Unassembled WGS sequence"/>
</dbReference>
<organism evidence="1 2">
    <name type="scientific">Carnegiea gigantea</name>
    <dbReference type="NCBI Taxonomy" id="171969"/>
    <lineage>
        <taxon>Eukaryota</taxon>
        <taxon>Viridiplantae</taxon>
        <taxon>Streptophyta</taxon>
        <taxon>Embryophyta</taxon>
        <taxon>Tracheophyta</taxon>
        <taxon>Spermatophyta</taxon>
        <taxon>Magnoliopsida</taxon>
        <taxon>eudicotyledons</taxon>
        <taxon>Gunneridae</taxon>
        <taxon>Pentapetalae</taxon>
        <taxon>Caryophyllales</taxon>
        <taxon>Cactineae</taxon>
        <taxon>Cactaceae</taxon>
        <taxon>Cactoideae</taxon>
        <taxon>Echinocereeae</taxon>
        <taxon>Carnegiea</taxon>
    </lineage>
</organism>
<dbReference type="EMBL" id="JAKOGI010002955">
    <property type="protein sequence ID" value="KAJ8421048.1"/>
    <property type="molecule type" value="Genomic_DNA"/>
</dbReference>
<dbReference type="OrthoDB" id="1750307at2759"/>
<keyword evidence="2" id="KW-1185">Reference proteome</keyword>
<name>A0A9Q1GJ98_9CARY</name>
<dbReference type="AlphaFoldDB" id="A0A9Q1GJ98"/>